<dbReference type="InterPro" id="IPR007074">
    <property type="entry name" value="LicD/FKTN/FKRP_NTP_transf"/>
</dbReference>
<reference evidence="2 3" key="1">
    <citation type="submission" date="2019-08" db="EMBL/GenBank/DDBJ databases">
        <authorList>
            <person name="Lei W."/>
        </authorList>
    </citation>
    <scope>NUCLEOTIDE SEQUENCE [LARGE SCALE GENOMIC DNA]</scope>
    <source>
        <strain evidence="2 3">CCUG 66496</strain>
    </source>
</reference>
<name>A0A5C5SC42_9STRE</name>
<sequence length="272" mass="32160">MDNIKLIQRKELAILKEFIRICEKHQLTYYILGGTLLGAVRHQGFIPWDDDIDIGMPRTDYEFLMNLPQEEFKAPYQLVNEKVNPEFTKAFMNLQDKSTSIIMTYSNERSEQALWIDIFPLDGMPANKVKKYWHGKHYLFARMMVQLSQFNKIVNVNKKNRPLLEKVIIKLADVFKIENVLNYKKYQQYYIKVISKYDMSEEYAGNYTGAYKLREIVPSKYFGRGTVLQFEDLMVNAPMDYIGYLEAIYGPNYMELPPIEDRAPHQYEIIKL</sequence>
<dbReference type="EMBL" id="VOHL01000003">
    <property type="protein sequence ID" value="TWS97643.1"/>
    <property type="molecule type" value="Genomic_DNA"/>
</dbReference>
<dbReference type="PANTHER" id="PTHR43404:SF2">
    <property type="entry name" value="LIPOPOLYSACCHARIDE CHOLINEPHOSPHOTRANSFERASE LICD"/>
    <property type="match status" value="1"/>
</dbReference>
<evidence type="ECO:0000313" key="3">
    <source>
        <dbReference type="Proteomes" id="UP000317430"/>
    </source>
</evidence>
<dbReference type="Pfam" id="PF04991">
    <property type="entry name" value="LicD"/>
    <property type="match status" value="1"/>
</dbReference>
<gene>
    <name evidence="2" type="ORF">FRX57_04965</name>
</gene>
<comment type="caution">
    <text evidence="2">The sequence shown here is derived from an EMBL/GenBank/DDBJ whole genome shotgun (WGS) entry which is preliminary data.</text>
</comment>
<accession>A0A5C5SC42</accession>
<evidence type="ECO:0000259" key="1">
    <source>
        <dbReference type="Pfam" id="PF04991"/>
    </source>
</evidence>
<dbReference type="Proteomes" id="UP000317430">
    <property type="component" value="Unassembled WGS sequence"/>
</dbReference>
<organism evidence="2 3">
    <name type="scientific">Streptococcus cuniculipharyngis</name>
    <dbReference type="NCBI Taxonomy" id="1562651"/>
    <lineage>
        <taxon>Bacteria</taxon>
        <taxon>Bacillati</taxon>
        <taxon>Bacillota</taxon>
        <taxon>Bacilli</taxon>
        <taxon>Lactobacillales</taxon>
        <taxon>Streptococcaceae</taxon>
        <taxon>Streptococcus</taxon>
    </lineage>
</organism>
<proteinExistence type="predicted"/>
<keyword evidence="3" id="KW-1185">Reference proteome</keyword>
<evidence type="ECO:0000313" key="2">
    <source>
        <dbReference type="EMBL" id="TWS97643.1"/>
    </source>
</evidence>
<dbReference type="InterPro" id="IPR052942">
    <property type="entry name" value="LPS_cholinephosphotransferase"/>
</dbReference>
<dbReference type="OrthoDB" id="9786100at2"/>
<dbReference type="PANTHER" id="PTHR43404">
    <property type="entry name" value="LIPOPOLYSACCHARIDE CHOLINEPHOSPHOTRANSFERASE LICD"/>
    <property type="match status" value="1"/>
</dbReference>
<protein>
    <submittedName>
        <fullName evidence="2">LicD family protein</fullName>
    </submittedName>
</protein>
<dbReference type="RefSeq" id="WP_146567307.1">
    <property type="nucleotide sequence ID" value="NZ_VOHL01000003.1"/>
</dbReference>
<dbReference type="GO" id="GO:0009100">
    <property type="term" value="P:glycoprotein metabolic process"/>
    <property type="evidence" value="ECO:0007669"/>
    <property type="project" value="UniProtKB-ARBA"/>
</dbReference>
<feature type="domain" description="LicD/FKTN/FKRP nucleotidyltransferase" evidence="1">
    <location>
        <begin position="22"/>
        <end position="250"/>
    </location>
</feature>
<dbReference type="AlphaFoldDB" id="A0A5C5SC42"/>